<organism evidence="3 4">
    <name type="scientific">Microdochium trichocladiopsis</name>
    <dbReference type="NCBI Taxonomy" id="1682393"/>
    <lineage>
        <taxon>Eukaryota</taxon>
        <taxon>Fungi</taxon>
        <taxon>Dikarya</taxon>
        <taxon>Ascomycota</taxon>
        <taxon>Pezizomycotina</taxon>
        <taxon>Sordariomycetes</taxon>
        <taxon>Xylariomycetidae</taxon>
        <taxon>Xylariales</taxon>
        <taxon>Microdochiaceae</taxon>
        <taxon>Microdochium</taxon>
    </lineage>
</organism>
<evidence type="ECO:0000259" key="1">
    <source>
        <dbReference type="Pfam" id="PF03572"/>
    </source>
</evidence>
<dbReference type="EMBL" id="JAGTJQ010000001">
    <property type="protein sequence ID" value="KAH7040617.1"/>
    <property type="molecule type" value="Genomic_DNA"/>
</dbReference>
<dbReference type="InterPro" id="IPR056186">
    <property type="entry name" value="PDZ_CPAF-rel"/>
</dbReference>
<dbReference type="PANTHER" id="PTHR37049:SF4">
    <property type="entry name" value="RHODANESE DOMAIN-CONTAINING PROTEIN"/>
    <property type="match status" value="1"/>
</dbReference>
<reference evidence="3" key="1">
    <citation type="journal article" date="2021" name="Nat. Commun.">
        <title>Genetic determinants of endophytism in the Arabidopsis root mycobiome.</title>
        <authorList>
            <person name="Mesny F."/>
            <person name="Miyauchi S."/>
            <person name="Thiergart T."/>
            <person name="Pickel B."/>
            <person name="Atanasova L."/>
            <person name="Karlsson M."/>
            <person name="Huettel B."/>
            <person name="Barry K.W."/>
            <person name="Haridas S."/>
            <person name="Chen C."/>
            <person name="Bauer D."/>
            <person name="Andreopoulos W."/>
            <person name="Pangilinan J."/>
            <person name="LaButti K."/>
            <person name="Riley R."/>
            <person name="Lipzen A."/>
            <person name="Clum A."/>
            <person name="Drula E."/>
            <person name="Henrissat B."/>
            <person name="Kohler A."/>
            <person name="Grigoriev I.V."/>
            <person name="Martin F.M."/>
            <person name="Hacquard S."/>
        </authorList>
    </citation>
    <scope>NUCLEOTIDE SEQUENCE</scope>
    <source>
        <strain evidence="3">MPI-CAGE-CH-0230</strain>
    </source>
</reference>
<evidence type="ECO:0000259" key="2">
    <source>
        <dbReference type="Pfam" id="PF23658"/>
    </source>
</evidence>
<dbReference type="GO" id="GO:0008236">
    <property type="term" value="F:serine-type peptidase activity"/>
    <property type="evidence" value="ECO:0007669"/>
    <property type="project" value="InterPro"/>
</dbReference>
<dbReference type="InterPro" id="IPR052766">
    <property type="entry name" value="S41A_metabolite_peptidase"/>
</dbReference>
<gene>
    <name evidence="3" type="ORF">B0I36DRAFT_231482</name>
</gene>
<feature type="non-terminal residue" evidence="3">
    <location>
        <position position="1"/>
    </location>
</feature>
<feature type="non-terminal residue" evidence="3">
    <location>
        <position position="635"/>
    </location>
</feature>
<protein>
    <recommendedName>
        <fullName evidence="5">Tail specific protease domain-containing protein</fullName>
    </recommendedName>
</protein>
<dbReference type="Gene3D" id="3.90.226.10">
    <property type="entry name" value="2-enoyl-CoA Hydratase, Chain A, domain 1"/>
    <property type="match status" value="1"/>
</dbReference>
<dbReference type="InterPro" id="IPR029045">
    <property type="entry name" value="ClpP/crotonase-like_dom_sf"/>
</dbReference>
<dbReference type="SUPFAM" id="SSF52096">
    <property type="entry name" value="ClpP/crotonase"/>
    <property type="match status" value="1"/>
</dbReference>
<dbReference type="AlphaFoldDB" id="A0A9P9BWA9"/>
<keyword evidence="4" id="KW-1185">Reference proteome</keyword>
<feature type="domain" description="CPAF-like PDZ" evidence="2">
    <location>
        <begin position="106"/>
        <end position="216"/>
    </location>
</feature>
<dbReference type="RefSeq" id="XP_046018672.1">
    <property type="nucleotide sequence ID" value="XM_046149134.1"/>
</dbReference>
<evidence type="ECO:0000313" key="3">
    <source>
        <dbReference type="EMBL" id="KAH7040617.1"/>
    </source>
</evidence>
<dbReference type="GeneID" id="70178680"/>
<dbReference type="InterPro" id="IPR005151">
    <property type="entry name" value="Tail-specific_protease"/>
</dbReference>
<dbReference type="PANTHER" id="PTHR37049">
    <property type="entry name" value="PEPTIDASE S41 FAMILY PROTEIN"/>
    <property type="match status" value="1"/>
</dbReference>
<dbReference type="GO" id="GO:0006508">
    <property type="term" value="P:proteolysis"/>
    <property type="evidence" value="ECO:0007669"/>
    <property type="project" value="InterPro"/>
</dbReference>
<evidence type="ECO:0000313" key="4">
    <source>
        <dbReference type="Proteomes" id="UP000756346"/>
    </source>
</evidence>
<name>A0A9P9BWA9_9PEZI</name>
<feature type="domain" description="Tail specific protease" evidence="1">
    <location>
        <begin position="280"/>
        <end position="498"/>
    </location>
</feature>
<sequence>KVPASLALQCLRSVPLKKQPALKLLASLKSYASWQSTLAWLKDPPKSYSFPAVDVLAALDNITTTVSNDGYSNEYDLQLDIYKLVISAHDGHFSFAGDVFRPFNFQNDLAARIISVSRDGIEVPQLYPYCVKADPVAITEINGVNATEFIIKQNAEFSSFQDPDSQWNSMFPSVAKPQSFLTVASSLVYQGDSVTLTYANGTKQTEQSYAALYADFSNIKNGDDFYTKFCSGKSAAGSMRLAKPAVELAKRQAAGFPAPIVADPEGAISGYFLSGKGYDDVAVLAVKSFSTTGTQPVKFLNDFQKTISSFLAQCRTAGKQRLVIDLSANGGGYVVAGYELFAQIFPELKHFGATNIRRTESFVTIAKIIGDLPATFVPTSMEQQNSVQTLSQSTIMTNLIPGSVEKPDGEDFVTVDDILEPVTLHGDEFTAYQFTPLDSALPGFNVTGAPGQPKPPPAVFKSENVMLLTDGTCGSTCTIFSYLMTMQASVKSTAVGGRPVTGPMQSIAGVEGSQVFLFSDIKRTANAAIGLVDSNFQKELRNGDLGVLAEGYALARATDPNNAGGINGKNNFLPGNSSTPAQFLYQPANCRFFYTAAMLSDAKAVWQRAVDSSWTDPDRFCVAGSRISVNTTASM</sequence>
<dbReference type="OrthoDB" id="3534988at2759"/>
<dbReference type="Pfam" id="PF03572">
    <property type="entry name" value="Peptidase_S41"/>
    <property type="match status" value="1"/>
</dbReference>
<dbReference type="Proteomes" id="UP000756346">
    <property type="component" value="Unassembled WGS sequence"/>
</dbReference>
<dbReference type="Pfam" id="PF23658">
    <property type="entry name" value="PDZ_CPAF_rel"/>
    <property type="match status" value="1"/>
</dbReference>
<proteinExistence type="predicted"/>
<accession>A0A9P9BWA9</accession>
<comment type="caution">
    <text evidence="3">The sequence shown here is derived from an EMBL/GenBank/DDBJ whole genome shotgun (WGS) entry which is preliminary data.</text>
</comment>
<evidence type="ECO:0008006" key="5">
    <source>
        <dbReference type="Google" id="ProtNLM"/>
    </source>
</evidence>